<accession>A0AAU9WAU0</accession>
<feature type="binding site" evidence="6">
    <location>
        <position position="97"/>
    </location>
    <ligand>
        <name>ATP</name>
        <dbReference type="ChEBI" id="CHEBI:30616"/>
    </ligand>
</feature>
<evidence type="ECO:0000313" key="10">
    <source>
        <dbReference type="Proteomes" id="UP001159428"/>
    </source>
</evidence>
<dbReference type="GO" id="GO:0006183">
    <property type="term" value="P:GTP biosynthetic process"/>
    <property type="evidence" value="ECO:0007669"/>
    <property type="project" value="InterPro"/>
</dbReference>
<dbReference type="GO" id="GO:0006228">
    <property type="term" value="P:UTP biosynthetic process"/>
    <property type="evidence" value="ECO:0007669"/>
    <property type="project" value="InterPro"/>
</dbReference>
<comment type="caution">
    <text evidence="9">The sequence shown here is derived from an EMBL/GenBank/DDBJ whole genome shotgun (WGS) entry which is preliminary data.</text>
</comment>
<reference evidence="9 10" key="1">
    <citation type="submission" date="2022-05" db="EMBL/GenBank/DDBJ databases">
        <authorList>
            <consortium name="Genoscope - CEA"/>
            <person name="William W."/>
        </authorList>
    </citation>
    <scope>NUCLEOTIDE SEQUENCE [LARGE SCALE GENOMIC DNA]</scope>
</reference>
<evidence type="ECO:0000256" key="3">
    <source>
        <dbReference type="ARBA" id="ARBA00022741"/>
    </source>
</evidence>
<dbReference type="SUPFAM" id="SSF54919">
    <property type="entry name" value="Nucleoside diphosphate kinase, NDK"/>
    <property type="match status" value="1"/>
</dbReference>
<dbReference type="PANTHER" id="PTHR46161:SF3">
    <property type="entry name" value="NUCLEOSIDE DIPHOSPHATE KINASE DDB_G0292928-RELATED"/>
    <property type="match status" value="1"/>
</dbReference>
<feature type="active site" description="Pros-phosphohistidine intermediate" evidence="6">
    <location>
        <position position="124"/>
    </location>
</feature>
<dbReference type="Pfam" id="PF00334">
    <property type="entry name" value="NDK"/>
    <property type="match status" value="1"/>
</dbReference>
<keyword evidence="10" id="KW-1185">Reference proteome</keyword>
<keyword evidence="2" id="KW-0808">Transferase</keyword>
<keyword evidence="4" id="KW-0418">Kinase</keyword>
<dbReference type="SMART" id="SM00562">
    <property type="entry name" value="NDK"/>
    <property type="match status" value="1"/>
</dbReference>
<protein>
    <recommendedName>
        <fullName evidence="8">Nucleoside diphosphate kinase-like domain-containing protein</fullName>
    </recommendedName>
</protein>
<feature type="binding site" evidence="6">
    <location>
        <position position="63"/>
    </location>
    <ligand>
        <name>ATP</name>
        <dbReference type="ChEBI" id="CHEBI:30616"/>
    </ligand>
</feature>
<feature type="domain" description="Nucleoside diphosphate kinase-like" evidence="8">
    <location>
        <begin position="6"/>
        <end position="147"/>
    </location>
</feature>
<organism evidence="9 10">
    <name type="scientific">Pocillopora meandrina</name>
    <dbReference type="NCBI Taxonomy" id="46732"/>
    <lineage>
        <taxon>Eukaryota</taxon>
        <taxon>Metazoa</taxon>
        <taxon>Cnidaria</taxon>
        <taxon>Anthozoa</taxon>
        <taxon>Hexacorallia</taxon>
        <taxon>Scleractinia</taxon>
        <taxon>Astrocoeniina</taxon>
        <taxon>Pocilloporidae</taxon>
        <taxon>Pocillopora</taxon>
    </lineage>
</organism>
<dbReference type="AlphaFoldDB" id="A0AAU9WAU0"/>
<dbReference type="InterPro" id="IPR034907">
    <property type="entry name" value="NDK-like_dom"/>
</dbReference>
<proteinExistence type="inferred from homology"/>
<sequence length="204" mass="23176">MCRSRLQLTLAILKPDLMMHPVRTKEVKNIIKNSGFLVIQSKVTSLSLQDAEKFYEEHRERFFFSRLTGYMSSGPMTAMILAKANGIAHWRELMGPTKTYRARDIAPTSIRALYGISDTRNAAHGSDSDESAREKSAFSFPPLTAKTGIKRTSHFTARTDNHWLGIKNVVYITFLNDNPNGRGQVKTRNEITVLAEKKEKRKNE</sequence>
<keyword evidence="5" id="KW-0067">ATP-binding</keyword>
<dbReference type="GO" id="GO:0006241">
    <property type="term" value="P:CTP biosynthetic process"/>
    <property type="evidence" value="ECO:0007669"/>
    <property type="project" value="InterPro"/>
</dbReference>
<evidence type="ECO:0000313" key="9">
    <source>
        <dbReference type="EMBL" id="CAH3110453.1"/>
    </source>
</evidence>
<evidence type="ECO:0000256" key="4">
    <source>
        <dbReference type="ARBA" id="ARBA00022777"/>
    </source>
</evidence>
<dbReference type="PROSITE" id="PS51374">
    <property type="entry name" value="NDPK_LIKE"/>
    <property type="match status" value="1"/>
</dbReference>
<dbReference type="PANTHER" id="PTHR46161">
    <property type="entry name" value="NUCLEOSIDE DIPHOSPHATE KINASE"/>
    <property type="match status" value="1"/>
</dbReference>
<dbReference type="Gene3D" id="3.30.70.141">
    <property type="entry name" value="Nucleoside diphosphate kinase-like domain"/>
    <property type="match status" value="1"/>
</dbReference>
<dbReference type="EMBL" id="CALNXJ010000012">
    <property type="protein sequence ID" value="CAH3110453.1"/>
    <property type="molecule type" value="Genomic_DNA"/>
</dbReference>
<evidence type="ECO:0000256" key="1">
    <source>
        <dbReference type="ARBA" id="ARBA00008142"/>
    </source>
</evidence>
<dbReference type="GO" id="GO:0004550">
    <property type="term" value="F:nucleoside diphosphate kinase activity"/>
    <property type="evidence" value="ECO:0007669"/>
    <property type="project" value="InterPro"/>
</dbReference>
<dbReference type="InterPro" id="IPR001564">
    <property type="entry name" value="Nucleoside_diP_kinase"/>
</dbReference>
<feature type="binding site" evidence="6">
    <location>
        <position position="121"/>
    </location>
    <ligand>
        <name>ATP</name>
        <dbReference type="ChEBI" id="CHEBI:30616"/>
    </ligand>
</feature>
<name>A0AAU9WAU0_9CNID</name>
<evidence type="ECO:0000256" key="7">
    <source>
        <dbReference type="RuleBase" id="RU004011"/>
    </source>
</evidence>
<dbReference type="GO" id="GO:0005524">
    <property type="term" value="F:ATP binding"/>
    <property type="evidence" value="ECO:0007669"/>
    <property type="project" value="UniProtKB-KW"/>
</dbReference>
<gene>
    <name evidence="9" type="ORF">PMEA_00003684</name>
</gene>
<dbReference type="Proteomes" id="UP001159428">
    <property type="component" value="Unassembled WGS sequence"/>
</dbReference>
<feature type="binding site" evidence="6">
    <location>
        <position position="111"/>
    </location>
    <ligand>
        <name>ATP</name>
        <dbReference type="ChEBI" id="CHEBI:30616"/>
    </ligand>
</feature>
<dbReference type="PRINTS" id="PR01243">
    <property type="entry name" value="NUCDPKINASE"/>
</dbReference>
<keyword evidence="3" id="KW-0547">Nucleotide-binding</keyword>
<comment type="similarity">
    <text evidence="1 6 7">Belongs to the NDK family.</text>
</comment>
<evidence type="ECO:0000256" key="6">
    <source>
        <dbReference type="PROSITE-ProRule" id="PRU00706"/>
    </source>
</evidence>
<evidence type="ECO:0000256" key="5">
    <source>
        <dbReference type="ARBA" id="ARBA00022840"/>
    </source>
</evidence>
<evidence type="ECO:0000256" key="2">
    <source>
        <dbReference type="ARBA" id="ARBA00022679"/>
    </source>
</evidence>
<dbReference type="InterPro" id="IPR036850">
    <property type="entry name" value="NDK-like_dom_sf"/>
</dbReference>
<feature type="binding site" evidence="6">
    <location>
        <position position="91"/>
    </location>
    <ligand>
        <name>ATP</name>
        <dbReference type="ChEBI" id="CHEBI:30616"/>
    </ligand>
</feature>
<evidence type="ECO:0000259" key="8">
    <source>
        <dbReference type="SMART" id="SM00562"/>
    </source>
</evidence>
<feature type="binding site" evidence="6">
    <location>
        <position position="14"/>
    </location>
    <ligand>
        <name>ATP</name>
        <dbReference type="ChEBI" id="CHEBI:30616"/>
    </ligand>
</feature>